<name>A0ABT6SSK0_9ACTN</name>
<feature type="domain" description="ChrR-like cupin" evidence="1">
    <location>
        <begin position="37"/>
        <end position="120"/>
    </location>
</feature>
<keyword evidence="3" id="KW-1185">Reference proteome</keyword>
<evidence type="ECO:0000313" key="2">
    <source>
        <dbReference type="EMBL" id="MDI3417834.1"/>
    </source>
</evidence>
<dbReference type="InterPro" id="IPR025979">
    <property type="entry name" value="ChrR-like_cupin_dom"/>
</dbReference>
<protein>
    <submittedName>
        <fullName evidence="2">Cupin domain-containing protein</fullName>
    </submittedName>
</protein>
<comment type="caution">
    <text evidence="2">The sequence shown here is derived from an EMBL/GenBank/DDBJ whole genome shotgun (WGS) entry which is preliminary data.</text>
</comment>
<dbReference type="SUPFAM" id="SSF51182">
    <property type="entry name" value="RmlC-like cupins"/>
    <property type="match status" value="1"/>
</dbReference>
<reference evidence="2 3" key="1">
    <citation type="submission" date="2023-05" db="EMBL/GenBank/DDBJ databases">
        <title>Draft genome sequence of Streptomyces sp. B-S-A12 isolated from a cave soil in Thailand.</title>
        <authorList>
            <person name="Chamroensaksri N."/>
            <person name="Muangham S."/>
        </authorList>
    </citation>
    <scope>NUCLEOTIDE SEQUENCE [LARGE SCALE GENOMIC DNA]</scope>
    <source>
        <strain evidence="2 3">B-S-A12</strain>
    </source>
</reference>
<dbReference type="Gene3D" id="2.60.120.10">
    <property type="entry name" value="Jelly Rolls"/>
    <property type="match status" value="1"/>
</dbReference>
<evidence type="ECO:0000313" key="3">
    <source>
        <dbReference type="Proteomes" id="UP001237105"/>
    </source>
</evidence>
<organism evidence="2 3">
    <name type="scientific">Streptomyces luteolus</name>
    <dbReference type="NCBI Taxonomy" id="3043615"/>
    <lineage>
        <taxon>Bacteria</taxon>
        <taxon>Bacillati</taxon>
        <taxon>Actinomycetota</taxon>
        <taxon>Actinomycetes</taxon>
        <taxon>Kitasatosporales</taxon>
        <taxon>Streptomycetaceae</taxon>
        <taxon>Streptomyces</taxon>
    </lineage>
</organism>
<proteinExistence type="predicted"/>
<accession>A0ABT6SSK0</accession>
<dbReference type="Pfam" id="PF12973">
    <property type="entry name" value="Cupin_7"/>
    <property type="match status" value="1"/>
</dbReference>
<gene>
    <name evidence="2" type="ORF">QIT00_04530</name>
</gene>
<dbReference type="EMBL" id="JASCIS010000004">
    <property type="protein sequence ID" value="MDI3417834.1"/>
    <property type="molecule type" value="Genomic_DNA"/>
</dbReference>
<dbReference type="InterPro" id="IPR011051">
    <property type="entry name" value="RmlC_Cupin_sf"/>
</dbReference>
<dbReference type="RefSeq" id="WP_282533763.1">
    <property type="nucleotide sequence ID" value="NZ_JASCIS010000004.1"/>
</dbReference>
<sequence>MRDTLAAQTEPHQQRTVMVLRSLLTAEGREALGWYGWDEPGRAGVQIRPLYATQAPQGATAFLVRFGPGAHGDLHEHLGYELMFILDGELINDNGDRYTVGDLIIEDPGSVHRVRTETGVTALGVREAPTVSREVG</sequence>
<dbReference type="InterPro" id="IPR014710">
    <property type="entry name" value="RmlC-like_jellyroll"/>
</dbReference>
<dbReference type="Proteomes" id="UP001237105">
    <property type="component" value="Unassembled WGS sequence"/>
</dbReference>
<evidence type="ECO:0000259" key="1">
    <source>
        <dbReference type="Pfam" id="PF12973"/>
    </source>
</evidence>